<evidence type="ECO:0000313" key="2">
    <source>
        <dbReference type="Proteomes" id="UP000285286"/>
    </source>
</evidence>
<dbReference type="Gene3D" id="3.40.50.300">
    <property type="entry name" value="P-loop containing nucleotide triphosphate hydrolases"/>
    <property type="match status" value="1"/>
</dbReference>
<keyword evidence="2" id="KW-1185">Reference proteome</keyword>
<proteinExistence type="predicted"/>
<reference evidence="1 2" key="1">
    <citation type="submission" date="2016-10" db="EMBL/GenBank/DDBJ databases">
        <title>Comparative genome analysis of multiple Pseudomonas spp. focuses on biocontrol and plant growth promoting traits.</title>
        <authorList>
            <person name="Tao X.-Y."/>
            <person name="Taylor C.G."/>
        </authorList>
    </citation>
    <scope>NUCLEOTIDE SEQUENCE [LARGE SCALE GENOMIC DNA]</scope>
    <source>
        <strain evidence="1 2">15D11</strain>
    </source>
</reference>
<name>A0A423DGR0_9PSED</name>
<comment type="caution">
    <text evidence="1">The sequence shown here is derived from an EMBL/GenBank/DDBJ whole genome shotgun (WGS) entry which is preliminary data.</text>
</comment>
<accession>A0A423DGR0</accession>
<dbReference type="RefSeq" id="WP_123566745.1">
    <property type="nucleotide sequence ID" value="NZ_MOAM01000024.1"/>
</dbReference>
<protein>
    <submittedName>
        <fullName evidence="1">Uncharacterized protein</fullName>
    </submittedName>
</protein>
<sequence length="1272" mass="143822">MPPVPLTRHFTPIPDSFQKEDHPLGEFWLGYSHGEKKTWDELFSEYRVVILAEAGAGKTYELKWAARLLAARDKAAFFIRVEDLMDGFEAAFEVGTAEAFATWLEGADEAWFFLDSVDEIRLTEARAFELALRCFASRIGQAGQRAHIYISSRPYAWRPQRDRSFVEEVLPFDSQVTSLNGGASTDDTADTQVSHNSFSAITTENRLSSLRLYQLTPLGKDDVRMFAEHSGVADSNAFMNELERGDLFSLAQLPFDLRDLISTWNDEQAFSNRLTILQDSVRRQLSQAVQEFPGLTLPRLEEAAQLLAISVVLTGVSSIGLPGSSSAVAIEPSNLLGDWSSTELTALLTSGIFGEPVYGEVRFRHREIRELLAAHWISNRLGSEANRLQMESWIFRWQYGRIVLSSRLRPLLPWLILFDAPIRDRVIAEYPDVVLEGGDAAALPLSAREETLSHLLAQITDATSSLKGLDSGAIVRIARPDLEQLTLSLIDRHFDSDDAIFFLGRLVWQGKMGQCAERLFAIGSDPARDVYTRIVSVRAIASLSGVDRFYELWRAVLAGEPPIPRALFTEMVEHAPPLAESVDLILQTLPRSGKQNRYRGTGLTNNLTGLVQRLPLSEQSNAVELLHVFAEGLLVYLKHEPHFERGECAVSKEYHWLMPIALQCVERLVRARSPQALSTTSLTILSAVPALLLWQDVDVQVPKSKLAELIPEWHELNDALFWWTVAECRCQRERAGQDLRDDWPMTWPEHFWAFDEASFARTLAWVKERPLVDDRYVALARAHRTYTENGKPEHWRDQLLGITSRDVEIQATLQVMLNPSPDPAALRYQAQNRKFQRQHARRQQTEKKERDTFVAHLRANPEIIRHPPGLKADQLSHNQANLLAHVREGQGLSKRSEGSNWTALIPEFGDEVAEAYRDAATAFWRAYQPQTRSEGAEPNSIPYAVVFGLAGLDIELENSRAIVCLSEAEVESAMRYALWEINGFPRWFEALFQQWPAAASKVLRKEIEWELSTELSGQSSYYVLHDLVYHAPDLHDHLAPVVYQWLSEHQVLNQECLGYSRAIMTAGGIHASDIAILATKKVEDSTTPSELLPIWHAIRTDADPALSLPKLEIVFRRGSAYERAEFGERFSVALLGGRRDTVKAIGKFKTPTYLKQLYLLIHSVVRVADDLDRANTGVYSPTLRDDAQDARERLFGLLSEIPRQIAYQAVLELAETHPVPRFRAYMRSCALQRAMEEADPSPWRIEQVALIAADLDRHCTVERHSEDHHAKH</sequence>
<organism evidence="1 2">
    <name type="scientific">Pseudomonas vranovensis</name>
    <dbReference type="NCBI Taxonomy" id="321661"/>
    <lineage>
        <taxon>Bacteria</taxon>
        <taxon>Pseudomonadati</taxon>
        <taxon>Pseudomonadota</taxon>
        <taxon>Gammaproteobacteria</taxon>
        <taxon>Pseudomonadales</taxon>
        <taxon>Pseudomonadaceae</taxon>
        <taxon>Pseudomonas</taxon>
    </lineage>
</organism>
<dbReference type="EMBL" id="MOAM01000024">
    <property type="protein sequence ID" value="ROL70732.1"/>
    <property type="molecule type" value="Genomic_DNA"/>
</dbReference>
<dbReference type="AlphaFoldDB" id="A0A423DGR0"/>
<gene>
    <name evidence="1" type="ORF">BHU25_16875</name>
</gene>
<dbReference type="InterPro" id="IPR027417">
    <property type="entry name" value="P-loop_NTPase"/>
</dbReference>
<dbReference type="Proteomes" id="UP000285286">
    <property type="component" value="Unassembled WGS sequence"/>
</dbReference>
<evidence type="ECO:0000313" key="1">
    <source>
        <dbReference type="EMBL" id="ROL70732.1"/>
    </source>
</evidence>